<evidence type="ECO:0000313" key="3">
    <source>
        <dbReference type="Proteomes" id="UP000039865"/>
    </source>
</evidence>
<dbReference type="PROSITE" id="PS51257">
    <property type="entry name" value="PROKAR_LIPOPROTEIN"/>
    <property type="match status" value="1"/>
</dbReference>
<gene>
    <name evidence="2" type="primary">Contig6821.g7288</name>
    <name evidence="2" type="ORF">STYLEM_14967</name>
</gene>
<organism evidence="2 3">
    <name type="scientific">Stylonychia lemnae</name>
    <name type="common">Ciliate</name>
    <dbReference type="NCBI Taxonomy" id="5949"/>
    <lineage>
        <taxon>Eukaryota</taxon>
        <taxon>Sar</taxon>
        <taxon>Alveolata</taxon>
        <taxon>Ciliophora</taxon>
        <taxon>Intramacronucleata</taxon>
        <taxon>Spirotrichea</taxon>
        <taxon>Stichotrichia</taxon>
        <taxon>Sporadotrichida</taxon>
        <taxon>Oxytrichidae</taxon>
        <taxon>Stylonychinae</taxon>
        <taxon>Stylonychia</taxon>
    </lineage>
</organism>
<dbReference type="AlphaFoldDB" id="A0A078AYN8"/>
<name>A0A078AYN8_STYLE</name>
<reference evidence="2 3" key="1">
    <citation type="submission" date="2014-06" db="EMBL/GenBank/DDBJ databases">
        <authorList>
            <person name="Swart Estienne"/>
        </authorList>
    </citation>
    <scope>NUCLEOTIDE SEQUENCE [LARGE SCALE GENOMIC DNA]</scope>
    <source>
        <strain evidence="2 3">130c</strain>
    </source>
</reference>
<dbReference type="Proteomes" id="UP000039865">
    <property type="component" value="Unassembled WGS sequence"/>
</dbReference>
<evidence type="ECO:0000313" key="2">
    <source>
        <dbReference type="EMBL" id="CDW85878.1"/>
    </source>
</evidence>
<keyword evidence="3" id="KW-1185">Reference proteome</keyword>
<feature type="signal peptide" evidence="1">
    <location>
        <begin position="1"/>
        <end position="20"/>
    </location>
</feature>
<protein>
    <submittedName>
        <fullName evidence="2">Uncharacterized protein</fullName>
    </submittedName>
</protein>
<dbReference type="EMBL" id="CCKQ01014125">
    <property type="protein sequence ID" value="CDW85878.1"/>
    <property type="molecule type" value="Genomic_DNA"/>
</dbReference>
<accession>A0A078AYN8</accession>
<sequence>MLKKAHSLSLVLINLGLISCQTDPDQSQMLLELLTSFTNFAISLNGTAIPYGAADQIIPALTNFLDYTEYIPLVSLIPQSNIDQNIIKELLDERSKADTRSFGLADQQISSLFNNLDQAQCYTHFSQGVAEIYSGFTKFQKIANGEDSQGVEFANYCAVETNYSFFLDNLIALLDGSGDCDLLNALYNGDPKNNFYMGWRDFMADKAGFIVMYITMGVAMETIFNLYNASLDQNQISTINDYYIAALERVIQRVIQFDQLALQSVQSTMTQNLIQLMSDNPGLSLDVFGYNFNTFTLNAIYSQLLVTLGLTYSSSDEANFYSECWNCIHATVGDYRGIAAWLGKNSASSLSSDLNLQQYVTESSSPQDITSAIWENVGDCVSGIWIFNQSTPHSVDSAFGDRIVRYNGDVYDIYVWGVQEDCLGRPAPI</sequence>
<dbReference type="InParanoid" id="A0A078AYN8"/>
<feature type="chain" id="PRO_5001729786" evidence="1">
    <location>
        <begin position="21"/>
        <end position="429"/>
    </location>
</feature>
<keyword evidence="1" id="KW-0732">Signal</keyword>
<evidence type="ECO:0000256" key="1">
    <source>
        <dbReference type="SAM" id="SignalP"/>
    </source>
</evidence>
<proteinExistence type="predicted"/>